<evidence type="ECO:0008006" key="4">
    <source>
        <dbReference type="Google" id="ProtNLM"/>
    </source>
</evidence>
<dbReference type="GO" id="GO:0009306">
    <property type="term" value="P:protein secretion"/>
    <property type="evidence" value="ECO:0007669"/>
    <property type="project" value="InterPro"/>
</dbReference>
<dbReference type="InterPro" id="IPR006135">
    <property type="entry name" value="T3SS_substrate_exporter"/>
</dbReference>
<accession>A0A0S4XK69</accession>
<sequence>MMADLPKADVIVTNPTHYAVALRYSEQEGGAPPSCSE</sequence>
<dbReference type="PANTHER" id="PTHR30531:SF12">
    <property type="entry name" value="FLAGELLAR BIOSYNTHETIC PROTEIN FLHB"/>
    <property type="match status" value="1"/>
</dbReference>
<dbReference type="EMBL" id="LN899822">
    <property type="protein sequence ID" value="CUV64395.1"/>
    <property type="molecule type" value="Genomic_DNA"/>
</dbReference>
<dbReference type="Pfam" id="PF01312">
    <property type="entry name" value="Bac_export_2"/>
    <property type="match status" value="1"/>
</dbReference>
<dbReference type="SUPFAM" id="SSF160544">
    <property type="entry name" value="EscU C-terminal domain-like"/>
    <property type="match status" value="1"/>
</dbReference>
<dbReference type="InterPro" id="IPR029025">
    <property type="entry name" value="T3SS_substrate_exporter_C"/>
</dbReference>
<dbReference type="PANTHER" id="PTHR30531">
    <property type="entry name" value="FLAGELLAR BIOSYNTHETIC PROTEIN FLHB"/>
    <property type="match status" value="1"/>
</dbReference>
<comment type="similarity">
    <text evidence="1">Belongs to the type III secretion exporter family.</text>
</comment>
<dbReference type="EMBL" id="LN899822">
    <property type="protein sequence ID" value="CUV64396.1"/>
    <property type="molecule type" value="Genomic_DNA"/>
</dbReference>
<organism evidence="3">
    <name type="scientific">Ralstonia solanacearum</name>
    <name type="common">Pseudomonas solanacearum</name>
    <dbReference type="NCBI Taxonomy" id="305"/>
    <lineage>
        <taxon>Bacteria</taxon>
        <taxon>Pseudomonadati</taxon>
        <taxon>Pseudomonadota</taxon>
        <taxon>Betaproteobacteria</taxon>
        <taxon>Burkholderiales</taxon>
        <taxon>Burkholderiaceae</taxon>
        <taxon>Ralstonia</taxon>
        <taxon>Ralstonia solanacearum species complex</taxon>
    </lineage>
</organism>
<proteinExistence type="inferred from homology"/>
<evidence type="ECO:0000256" key="1">
    <source>
        <dbReference type="ARBA" id="ARBA00010690"/>
    </source>
</evidence>
<gene>
    <name evidence="2" type="ORF">RD1301_v1_6860001</name>
    <name evidence="3" type="ORF">RD1301_v1_6860002</name>
</gene>
<name>A0A0S4XK69_RALSL</name>
<dbReference type="Gene3D" id="3.40.1690.10">
    <property type="entry name" value="secretion proteins EscU"/>
    <property type="match status" value="1"/>
</dbReference>
<reference evidence="3" key="1">
    <citation type="submission" date="2015-10" db="EMBL/GenBank/DDBJ databases">
        <authorList>
            <person name="Gilbert D.G."/>
        </authorList>
    </citation>
    <scope>NUCLEOTIDE SEQUENCE</scope>
    <source>
        <strain evidence="3">Phyl III-seqv23</strain>
    </source>
</reference>
<dbReference type="GO" id="GO:0005886">
    <property type="term" value="C:plasma membrane"/>
    <property type="evidence" value="ECO:0007669"/>
    <property type="project" value="TreeGrafter"/>
</dbReference>
<protein>
    <recommendedName>
        <fullName evidence="4">Flagellar biosynthetic protein FlhB</fullName>
    </recommendedName>
</protein>
<evidence type="ECO:0000313" key="2">
    <source>
        <dbReference type="EMBL" id="CUV64395.1"/>
    </source>
</evidence>
<dbReference type="AlphaFoldDB" id="A0A0S4XK69"/>
<evidence type="ECO:0000313" key="3">
    <source>
        <dbReference type="EMBL" id="CUV64396.1"/>
    </source>
</evidence>